<evidence type="ECO:0000313" key="3">
    <source>
        <dbReference type="EMBL" id="GAA4515707.1"/>
    </source>
</evidence>
<sequence length="346" mass="37625">MSMIRFWTKLLLAVVISSTVACKEETHVPPQWGIEDPADDREKNEDIVKLGWTNVGDTFGKLPNYISVYKSPSTLQNKQAIAYIAVADMTKATFDVLGDIGYDATAGGYGGKSVNTLTQFYEKNNRPIIINAGLFYYANAFYFSQNLVVRNGVLLAPNQNYYSKDWVTMWYPTLGAFSQMQDNSFKVSWTYFTSDKVNYSYNKPAPNDINKAPLQVPNATFPETATVLNAKTAIGGVGVLLKDGDVKNTYVEEMLDVSSTSNQPRTAIGIRADKKMVLFVCEGRNVTPGVAGLTTLDVANVMKALGCVDALNLDGGGSSGMLVNGKETIKPSGGTQRAVLTGVSLH</sequence>
<comment type="caution">
    <text evidence="3">The sequence shown here is derived from an EMBL/GenBank/DDBJ whole genome shotgun (WGS) entry which is preliminary data.</text>
</comment>
<evidence type="ECO:0000256" key="1">
    <source>
        <dbReference type="SAM" id="SignalP"/>
    </source>
</evidence>
<organism evidence="3 4">
    <name type="scientific">Sphingobacterium thermophilum</name>
    <dbReference type="NCBI Taxonomy" id="768534"/>
    <lineage>
        <taxon>Bacteria</taxon>
        <taxon>Pseudomonadati</taxon>
        <taxon>Bacteroidota</taxon>
        <taxon>Sphingobacteriia</taxon>
        <taxon>Sphingobacteriales</taxon>
        <taxon>Sphingobacteriaceae</taxon>
        <taxon>Sphingobacterium</taxon>
    </lineage>
</organism>
<dbReference type="PROSITE" id="PS51257">
    <property type="entry name" value="PROKAR_LIPOPROTEIN"/>
    <property type="match status" value="1"/>
</dbReference>
<keyword evidence="4" id="KW-1185">Reference proteome</keyword>
<evidence type="ECO:0000313" key="4">
    <source>
        <dbReference type="Proteomes" id="UP001500394"/>
    </source>
</evidence>
<feature type="domain" description="Phosphodiester glycosidase" evidence="2">
    <location>
        <begin position="182"/>
        <end position="343"/>
    </location>
</feature>
<dbReference type="InterPro" id="IPR018711">
    <property type="entry name" value="NAGPA"/>
</dbReference>
<dbReference type="Pfam" id="PF09992">
    <property type="entry name" value="NAGPA"/>
    <property type="match status" value="1"/>
</dbReference>
<accession>A0ABP8R1F3</accession>
<dbReference type="Proteomes" id="UP001500394">
    <property type="component" value="Unassembled WGS sequence"/>
</dbReference>
<dbReference type="PANTHER" id="PTHR40446:SF2">
    <property type="entry name" value="N-ACETYLGLUCOSAMINE-1-PHOSPHODIESTER ALPHA-N-ACETYLGLUCOSAMINIDASE"/>
    <property type="match status" value="1"/>
</dbReference>
<evidence type="ECO:0000259" key="2">
    <source>
        <dbReference type="Pfam" id="PF09992"/>
    </source>
</evidence>
<reference evidence="4" key="1">
    <citation type="journal article" date="2019" name="Int. J. Syst. Evol. Microbiol.">
        <title>The Global Catalogue of Microorganisms (GCM) 10K type strain sequencing project: providing services to taxonomists for standard genome sequencing and annotation.</title>
        <authorList>
            <consortium name="The Broad Institute Genomics Platform"/>
            <consortium name="The Broad Institute Genome Sequencing Center for Infectious Disease"/>
            <person name="Wu L."/>
            <person name="Ma J."/>
        </authorList>
    </citation>
    <scope>NUCLEOTIDE SEQUENCE [LARGE SCALE GENOMIC DNA]</scope>
    <source>
        <strain evidence="4">JCM 17858</strain>
    </source>
</reference>
<name>A0ABP8R1F3_9SPHI</name>
<gene>
    <name evidence="3" type="ORF">GCM10023173_13880</name>
</gene>
<proteinExistence type="predicted"/>
<dbReference type="EMBL" id="BAABGR010000015">
    <property type="protein sequence ID" value="GAA4515707.1"/>
    <property type="molecule type" value="Genomic_DNA"/>
</dbReference>
<feature type="signal peptide" evidence="1">
    <location>
        <begin position="1"/>
        <end position="23"/>
    </location>
</feature>
<keyword evidence="1" id="KW-0732">Signal</keyword>
<feature type="chain" id="PRO_5046415887" description="Phosphodiester glycosidase domain-containing protein" evidence="1">
    <location>
        <begin position="24"/>
        <end position="346"/>
    </location>
</feature>
<protein>
    <recommendedName>
        <fullName evidence="2">Phosphodiester glycosidase domain-containing protein</fullName>
    </recommendedName>
</protein>
<dbReference type="PANTHER" id="PTHR40446">
    <property type="entry name" value="N-ACETYLGLUCOSAMINE-1-PHOSPHODIESTER ALPHA-N-ACETYLGLUCOSAMINIDASE"/>
    <property type="match status" value="1"/>
</dbReference>